<sequence>MNVEGGGSKPVADEATRLGRSSRWPSEGLKYPVDLAALKAKLRSVREPRAAGAPTPILFRGRGSPTMLHGVSGLPATLGQNGGRKSRTEEAALTALCTGAQI</sequence>
<keyword evidence="3" id="KW-1185">Reference proteome</keyword>
<feature type="region of interest" description="Disordered" evidence="1">
    <location>
        <begin position="1"/>
        <end position="27"/>
    </location>
</feature>
<evidence type="ECO:0000256" key="1">
    <source>
        <dbReference type="SAM" id="MobiDB-lite"/>
    </source>
</evidence>
<proteinExistence type="predicted"/>
<dbReference type="EMBL" id="JANPWB010000012">
    <property type="protein sequence ID" value="KAJ1117260.1"/>
    <property type="molecule type" value="Genomic_DNA"/>
</dbReference>
<comment type="caution">
    <text evidence="2">The sequence shown here is derived from an EMBL/GenBank/DDBJ whole genome shotgun (WGS) entry which is preliminary data.</text>
</comment>
<evidence type="ECO:0000313" key="3">
    <source>
        <dbReference type="Proteomes" id="UP001066276"/>
    </source>
</evidence>
<gene>
    <name evidence="2" type="ORF">NDU88_005460</name>
</gene>
<name>A0AAV7NWQ4_PLEWA</name>
<protein>
    <submittedName>
        <fullName evidence="2">Uncharacterized protein</fullName>
    </submittedName>
</protein>
<reference evidence="2" key="1">
    <citation type="journal article" date="2022" name="bioRxiv">
        <title>Sequencing and chromosome-scale assembly of the giantPleurodeles waltlgenome.</title>
        <authorList>
            <person name="Brown T."/>
            <person name="Elewa A."/>
            <person name="Iarovenko S."/>
            <person name="Subramanian E."/>
            <person name="Araus A.J."/>
            <person name="Petzold A."/>
            <person name="Susuki M."/>
            <person name="Suzuki K.-i.T."/>
            <person name="Hayashi T."/>
            <person name="Toyoda A."/>
            <person name="Oliveira C."/>
            <person name="Osipova E."/>
            <person name="Leigh N.D."/>
            <person name="Simon A."/>
            <person name="Yun M.H."/>
        </authorList>
    </citation>
    <scope>NUCLEOTIDE SEQUENCE</scope>
    <source>
        <strain evidence="2">20211129_DDA</strain>
        <tissue evidence="2">Liver</tissue>
    </source>
</reference>
<dbReference type="Proteomes" id="UP001066276">
    <property type="component" value="Chromosome 8"/>
</dbReference>
<dbReference type="AlphaFoldDB" id="A0AAV7NWQ4"/>
<organism evidence="2 3">
    <name type="scientific">Pleurodeles waltl</name>
    <name type="common">Iberian ribbed newt</name>
    <dbReference type="NCBI Taxonomy" id="8319"/>
    <lineage>
        <taxon>Eukaryota</taxon>
        <taxon>Metazoa</taxon>
        <taxon>Chordata</taxon>
        <taxon>Craniata</taxon>
        <taxon>Vertebrata</taxon>
        <taxon>Euteleostomi</taxon>
        <taxon>Amphibia</taxon>
        <taxon>Batrachia</taxon>
        <taxon>Caudata</taxon>
        <taxon>Salamandroidea</taxon>
        <taxon>Salamandridae</taxon>
        <taxon>Pleurodelinae</taxon>
        <taxon>Pleurodeles</taxon>
    </lineage>
</organism>
<accession>A0AAV7NWQ4</accession>
<evidence type="ECO:0000313" key="2">
    <source>
        <dbReference type="EMBL" id="KAJ1117260.1"/>
    </source>
</evidence>